<dbReference type="SUPFAM" id="SSF55804">
    <property type="entry name" value="Phoshotransferase/anion transport protein"/>
    <property type="match status" value="1"/>
</dbReference>
<dbReference type="InterPro" id="IPR013011">
    <property type="entry name" value="PTS_EIIB_2"/>
</dbReference>
<dbReference type="SUPFAM" id="SSF46785">
    <property type="entry name" value="Winged helix' DNA-binding domain"/>
    <property type="match status" value="1"/>
</dbReference>
<dbReference type="SMART" id="SM00420">
    <property type="entry name" value="HTH_DEOR"/>
    <property type="match status" value="1"/>
</dbReference>
<dbReference type="SUPFAM" id="SSF52794">
    <property type="entry name" value="PTS system IIB component-like"/>
    <property type="match status" value="1"/>
</dbReference>
<dbReference type="SUPFAM" id="SSF63520">
    <property type="entry name" value="PTS-regulatory domain, PRD"/>
    <property type="match status" value="2"/>
</dbReference>
<dbReference type="InterPro" id="IPR050661">
    <property type="entry name" value="BglG_antiterminators"/>
</dbReference>
<dbReference type="InterPro" id="IPR036634">
    <property type="entry name" value="PRD_sf"/>
</dbReference>
<evidence type="ECO:0000256" key="3">
    <source>
        <dbReference type="ARBA" id="ARBA00023015"/>
    </source>
</evidence>
<dbReference type="GO" id="GO:0008982">
    <property type="term" value="F:protein-N(PI)-phosphohistidine-sugar phosphotransferase activity"/>
    <property type="evidence" value="ECO:0007669"/>
    <property type="project" value="InterPro"/>
</dbReference>
<dbReference type="GO" id="GO:0003700">
    <property type="term" value="F:DNA-binding transcription factor activity"/>
    <property type="evidence" value="ECO:0007669"/>
    <property type="project" value="InterPro"/>
</dbReference>
<dbReference type="CDD" id="cd05568">
    <property type="entry name" value="PTS_IIB_bgl_like"/>
    <property type="match status" value="1"/>
</dbReference>
<dbReference type="Gene3D" id="1.10.1790.10">
    <property type="entry name" value="PRD domain"/>
    <property type="match status" value="2"/>
</dbReference>
<feature type="domain" description="PTS EIIA type-2" evidence="6">
    <location>
        <begin position="490"/>
        <end position="628"/>
    </location>
</feature>
<feature type="domain" description="PRD" evidence="8">
    <location>
        <begin position="295"/>
        <end position="402"/>
    </location>
</feature>
<evidence type="ECO:0000313" key="9">
    <source>
        <dbReference type="EMBL" id="MDB7982395.1"/>
    </source>
</evidence>
<dbReference type="RefSeq" id="WP_117445633.1">
    <property type="nucleotide sequence ID" value="NZ_CALCIP010000008.1"/>
</dbReference>
<dbReference type="AlphaFoldDB" id="A0A3E3E757"/>
<evidence type="ECO:0000259" key="6">
    <source>
        <dbReference type="PROSITE" id="PS51094"/>
    </source>
</evidence>
<protein>
    <submittedName>
        <fullName evidence="10">PRD domain-containing protein</fullName>
    </submittedName>
</protein>
<dbReference type="InterPro" id="IPR016152">
    <property type="entry name" value="PTrfase/Anion_transptr"/>
</dbReference>
<evidence type="ECO:0000313" key="11">
    <source>
        <dbReference type="Proteomes" id="UP000260721"/>
    </source>
</evidence>
<comment type="caution">
    <text evidence="10">The sequence shown here is derived from an EMBL/GenBank/DDBJ whole genome shotgun (WGS) entry which is preliminary data.</text>
</comment>
<dbReference type="Pfam" id="PF00359">
    <property type="entry name" value="PTS_EIIA_2"/>
    <property type="match status" value="1"/>
</dbReference>
<keyword evidence="3" id="KW-0805">Transcription regulation</keyword>
<keyword evidence="5" id="KW-0804">Transcription</keyword>
<evidence type="ECO:0000259" key="8">
    <source>
        <dbReference type="PROSITE" id="PS51372"/>
    </source>
</evidence>
<keyword evidence="4" id="KW-0010">Activator</keyword>
<dbReference type="InterPro" id="IPR013196">
    <property type="entry name" value="HTH_11"/>
</dbReference>
<dbReference type="GO" id="GO:0009401">
    <property type="term" value="P:phosphoenolpyruvate-dependent sugar phosphotransferase system"/>
    <property type="evidence" value="ECO:0007669"/>
    <property type="project" value="InterPro"/>
</dbReference>
<proteinExistence type="predicted"/>
<dbReference type="Pfam" id="PF08279">
    <property type="entry name" value="HTH_11"/>
    <property type="match status" value="1"/>
</dbReference>
<feature type="domain" description="PRD" evidence="8">
    <location>
        <begin position="182"/>
        <end position="287"/>
    </location>
</feature>
<dbReference type="Gene3D" id="3.40.930.10">
    <property type="entry name" value="Mannitol-specific EII, Chain A"/>
    <property type="match status" value="1"/>
</dbReference>
<dbReference type="EMBL" id="QUSK01000005">
    <property type="protein sequence ID" value="RGD77451.1"/>
    <property type="molecule type" value="Genomic_DNA"/>
</dbReference>
<organism evidence="10 11">
    <name type="scientific">Faecalicoccus pleomorphus</name>
    <dbReference type="NCBI Taxonomy" id="1323"/>
    <lineage>
        <taxon>Bacteria</taxon>
        <taxon>Bacillati</taxon>
        <taxon>Bacillota</taxon>
        <taxon>Erysipelotrichia</taxon>
        <taxon>Erysipelotrichales</taxon>
        <taxon>Erysipelotrichaceae</taxon>
        <taxon>Faecalicoccus</taxon>
    </lineage>
</organism>
<dbReference type="Gene3D" id="1.10.10.10">
    <property type="entry name" value="Winged helix-like DNA-binding domain superfamily/Winged helix DNA-binding domain"/>
    <property type="match status" value="2"/>
</dbReference>
<evidence type="ECO:0000256" key="5">
    <source>
        <dbReference type="ARBA" id="ARBA00023163"/>
    </source>
</evidence>
<accession>A0A3E3E757</accession>
<dbReference type="InterPro" id="IPR036388">
    <property type="entry name" value="WH-like_DNA-bd_sf"/>
</dbReference>
<keyword evidence="1" id="KW-0808">Transferase</keyword>
<dbReference type="InterPro" id="IPR001034">
    <property type="entry name" value="DeoR_HTH"/>
</dbReference>
<reference evidence="10 11" key="1">
    <citation type="submission" date="2018-08" db="EMBL/GenBank/DDBJ databases">
        <title>A genome reference for cultivated species of the human gut microbiota.</title>
        <authorList>
            <person name="Zou Y."/>
            <person name="Xue W."/>
            <person name="Luo G."/>
        </authorList>
    </citation>
    <scope>NUCLEOTIDE SEQUENCE [LARGE SCALE GENOMIC DNA]</scope>
    <source>
        <strain evidence="10 11">TF08-11</strain>
    </source>
</reference>
<dbReference type="EMBL" id="JAQLXO010000008">
    <property type="protein sequence ID" value="MDB7982395.1"/>
    <property type="molecule type" value="Genomic_DNA"/>
</dbReference>
<dbReference type="Pfam" id="PF05043">
    <property type="entry name" value="Mga"/>
    <property type="match status" value="1"/>
</dbReference>
<evidence type="ECO:0000256" key="4">
    <source>
        <dbReference type="ARBA" id="ARBA00023159"/>
    </source>
</evidence>
<dbReference type="PROSITE" id="PS51099">
    <property type="entry name" value="PTS_EIIB_TYPE_2"/>
    <property type="match status" value="1"/>
</dbReference>
<dbReference type="Proteomes" id="UP000260721">
    <property type="component" value="Unassembled WGS sequence"/>
</dbReference>
<evidence type="ECO:0000313" key="10">
    <source>
        <dbReference type="EMBL" id="RGD77451.1"/>
    </source>
</evidence>
<dbReference type="InterPro" id="IPR002178">
    <property type="entry name" value="PTS_EIIA_type-2_dom"/>
</dbReference>
<gene>
    <name evidence="10" type="ORF">DXC78_02825</name>
    <name evidence="9" type="ORF">PND82_06165</name>
</gene>
<dbReference type="CDD" id="cd00211">
    <property type="entry name" value="PTS_IIA_fru"/>
    <property type="match status" value="1"/>
</dbReference>
<dbReference type="PANTHER" id="PTHR30185">
    <property type="entry name" value="CRYPTIC BETA-GLUCOSIDE BGL OPERON ANTITERMINATOR"/>
    <property type="match status" value="1"/>
</dbReference>
<evidence type="ECO:0000256" key="2">
    <source>
        <dbReference type="ARBA" id="ARBA00022737"/>
    </source>
</evidence>
<dbReference type="InterPro" id="IPR007737">
    <property type="entry name" value="Mga_HTH"/>
</dbReference>
<dbReference type="PROSITE" id="PS51372">
    <property type="entry name" value="PRD_2"/>
    <property type="match status" value="2"/>
</dbReference>
<evidence type="ECO:0000259" key="7">
    <source>
        <dbReference type="PROSITE" id="PS51099"/>
    </source>
</evidence>
<dbReference type="Proteomes" id="UP001212981">
    <property type="component" value="Unassembled WGS sequence"/>
</dbReference>
<sequence>MNDRKQKILELLLSSKEPLTTTQISQKLNVTSRTIRSDLAQIESAVSTHGCRLMKKPHVGIWIEGSMADKNTLFLSFNTEPLPTESYSKEYRVGSILAQILLSNSRVYPQYFAESFYVSRSTIDKDLQEVNKWLEGHHLQLSRKENQGLYVEGDERDIRNAISSLAAQLNRKKVPFMSVVQKYSSEDEQQIADLVRRWSKENKINLSEVNIKNLSFHILIMLIRIRQKKSYLNDHEFNLEQFNNWKNTEVTRLITSLEELLHERIPEDETYYLLMHITGMLLERSDFITNPMFDDLKELAKKIANEFIGNIEKIIPLGFDESENFKQSLFYHLLPTIYRLKYGLNLYNPLLNEIKMNYTSSFSIASIINSSFKKYLNVTAGEEEIAFIAIHISVVVESKNRQVTVAVVCPLGVGVSQLLRIKLQENFPDVHFINVSFEDQERINQADLVIYTSNVFPTNKPSVKVNPLLMDVDVQRIQKLIQNFEASGQNNFSYQTILYERYKTDKYTILKNLSQRLEMCGYVTSSFLDGVLKREMMGSTEVGNGIVLTHGFHEHVLKTQFAFCKCKVPILWNKEYVDFIVVLAIEKKDAKDVMKMSWLYKMLVDKKVIDEISKCEDEKSIYEILTRESHK</sequence>
<dbReference type="InterPro" id="IPR011608">
    <property type="entry name" value="PRD"/>
</dbReference>
<dbReference type="InterPro" id="IPR036095">
    <property type="entry name" value="PTS_EIIB-like_sf"/>
</dbReference>
<evidence type="ECO:0000256" key="1">
    <source>
        <dbReference type="ARBA" id="ARBA00022679"/>
    </source>
</evidence>
<dbReference type="InterPro" id="IPR036390">
    <property type="entry name" value="WH_DNA-bd_sf"/>
</dbReference>
<dbReference type="Gene3D" id="3.40.50.2300">
    <property type="match status" value="1"/>
</dbReference>
<dbReference type="Pfam" id="PF00874">
    <property type="entry name" value="PRD"/>
    <property type="match status" value="2"/>
</dbReference>
<dbReference type="PANTHER" id="PTHR30185:SF13">
    <property type="entry name" value="LICABCH OPERON REGULATOR-RELATED"/>
    <property type="match status" value="1"/>
</dbReference>
<dbReference type="PROSITE" id="PS51094">
    <property type="entry name" value="PTS_EIIA_TYPE_2"/>
    <property type="match status" value="1"/>
</dbReference>
<reference evidence="9" key="2">
    <citation type="submission" date="2023-01" db="EMBL/GenBank/DDBJ databases">
        <title>Human gut microbiome strain richness.</title>
        <authorList>
            <person name="Chen-Liaw A."/>
        </authorList>
    </citation>
    <scope>NUCLEOTIDE SEQUENCE</scope>
    <source>
        <strain evidence="9">D8_m1001271B151109d0_201107</strain>
    </source>
</reference>
<feature type="domain" description="PTS EIIB type-2" evidence="7">
    <location>
        <begin position="403"/>
        <end position="489"/>
    </location>
</feature>
<name>A0A3E3E757_9FIRM</name>
<keyword evidence="2" id="KW-0677">Repeat</keyword>